<organism evidence="2 3">
    <name type="scientific">Methanolapillus ohkumae</name>
    <dbReference type="NCBI Taxonomy" id="3028298"/>
    <lineage>
        <taxon>Archaea</taxon>
        <taxon>Methanobacteriati</taxon>
        <taxon>Methanobacteriota</taxon>
        <taxon>Stenosarchaea group</taxon>
        <taxon>Methanomicrobia</taxon>
        <taxon>Methanosarcinales</taxon>
        <taxon>Methanosarcinaceae</taxon>
        <taxon>Methanolapillus</taxon>
    </lineage>
</organism>
<protein>
    <submittedName>
        <fullName evidence="2">Uncharacterized protein</fullName>
    </submittedName>
</protein>
<gene>
    <name evidence="2" type="ORF">MsAm2_06530</name>
</gene>
<proteinExistence type="predicted"/>
<keyword evidence="3" id="KW-1185">Reference proteome</keyword>
<dbReference type="AlphaFoldDB" id="A0AA96ZXB8"/>
<dbReference type="EMBL" id="CP131061">
    <property type="protein sequence ID" value="WNY26872.1"/>
    <property type="molecule type" value="Genomic_DNA"/>
</dbReference>
<reference evidence="2 3" key="1">
    <citation type="submission" date="2023-07" db="EMBL/GenBank/DDBJ databases">
        <title>Closed genome sequence of Methanosarcinaceae archaeon Am2.</title>
        <authorList>
            <person name="Poehlein A."/>
            <person name="Protasov E."/>
            <person name="Platt K."/>
            <person name="Reeh H."/>
            <person name="Daniel R."/>
            <person name="Brune A."/>
        </authorList>
    </citation>
    <scope>NUCLEOTIDE SEQUENCE [LARGE SCALE GENOMIC DNA]</scope>
    <source>
        <strain evidence="2 3">Am2</strain>
    </source>
</reference>
<accession>A0AA96ZXB8</accession>
<dbReference type="Proteomes" id="UP001304970">
    <property type="component" value="Chromosome"/>
</dbReference>
<dbReference type="RefSeq" id="WP_338098375.1">
    <property type="nucleotide sequence ID" value="NZ_CP131061.1"/>
</dbReference>
<evidence type="ECO:0000313" key="3">
    <source>
        <dbReference type="Proteomes" id="UP001304970"/>
    </source>
</evidence>
<keyword evidence="1" id="KW-0472">Membrane</keyword>
<keyword evidence="1" id="KW-1133">Transmembrane helix</keyword>
<name>A0AA96ZXB8_9EURY</name>
<dbReference type="GeneID" id="89228060"/>
<sequence>MMSALVFVLIYFFIVFAVFVGAALLLIKAVNDRQKDQEEKKYKNIKK</sequence>
<keyword evidence="1" id="KW-0812">Transmembrane</keyword>
<evidence type="ECO:0000256" key="1">
    <source>
        <dbReference type="SAM" id="Phobius"/>
    </source>
</evidence>
<feature type="transmembrane region" description="Helical" evidence="1">
    <location>
        <begin position="6"/>
        <end position="27"/>
    </location>
</feature>
<evidence type="ECO:0000313" key="2">
    <source>
        <dbReference type="EMBL" id="WNY26872.1"/>
    </source>
</evidence>